<dbReference type="Proteomes" id="UP001196301">
    <property type="component" value="Unassembled WGS sequence"/>
</dbReference>
<dbReference type="EMBL" id="JAHLOQ010000006">
    <property type="protein sequence ID" value="MBU5335509.1"/>
    <property type="molecule type" value="Genomic_DNA"/>
</dbReference>
<accession>A0ABS6DUQ8</accession>
<proteinExistence type="predicted"/>
<sequence length="247" mass="27807">MSNLNLWEDLNKLKKTCKWVDLSHEVSPETPHWFGFPSVKSSVLYDFEKDGFRAHTYKIVSQYGTHVDAPVHFVKGERSLDTFKPDDMVMPLCVLDLSKEVAQNPDFTVTVDDILAWEEKNGKIPEGAFVAFRSDWHKKGTQEAMENKDENGANHYPGWGVPALEFLVNERNIGAIGHEAADTDPAIVSAEKGMVAEYYILSTGRFQIELLRNLDECPETGAIIFCTFPKVKDATGFTARCFALCPR</sequence>
<gene>
    <name evidence="1" type="ORF">KQI20_03560</name>
</gene>
<keyword evidence="2" id="KW-1185">Reference proteome</keyword>
<organism evidence="1 2">
    <name type="scientific">Intestinibacter bartlettii</name>
    <dbReference type="NCBI Taxonomy" id="261299"/>
    <lineage>
        <taxon>Bacteria</taxon>
        <taxon>Bacillati</taxon>
        <taxon>Bacillota</taxon>
        <taxon>Clostridia</taxon>
        <taxon>Peptostreptococcales</taxon>
        <taxon>Peptostreptococcaceae</taxon>
        <taxon>Intestinibacter</taxon>
    </lineage>
</organism>
<dbReference type="PANTHER" id="PTHR31118">
    <property type="entry name" value="CYCLASE-LIKE PROTEIN 2"/>
    <property type="match status" value="1"/>
</dbReference>
<comment type="caution">
    <text evidence="1">The sequence shown here is derived from an EMBL/GenBank/DDBJ whole genome shotgun (WGS) entry which is preliminary data.</text>
</comment>
<evidence type="ECO:0000313" key="2">
    <source>
        <dbReference type="Proteomes" id="UP001196301"/>
    </source>
</evidence>
<name>A0ABS6DUQ8_9FIRM</name>
<evidence type="ECO:0000313" key="1">
    <source>
        <dbReference type="EMBL" id="MBU5335509.1"/>
    </source>
</evidence>
<protein>
    <submittedName>
        <fullName evidence="1">Cyclase family protein</fullName>
    </submittedName>
</protein>
<reference evidence="1 2" key="1">
    <citation type="submission" date="2021-06" db="EMBL/GenBank/DDBJ databases">
        <authorList>
            <person name="Sun Q."/>
            <person name="Li D."/>
        </authorList>
    </citation>
    <scope>NUCLEOTIDE SEQUENCE [LARGE SCALE GENOMIC DNA]</scope>
    <source>
        <strain evidence="1 2">N19</strain>
    </source>
</reference>
<dbReference type="PANTHER" id="PTHR31118:SF12">
    <property type="entry name" value="CYCLASE-LIKE PROTEIN 2"/>
    <property type="match status" value="1"/>
</dbReference>
<dbReference type="Pfam" id="PF04199">
    <property type="entry name" value="Cyclase"/>
    <property type="match status" value="1"/>
</dbReference>
<dbReference type="InterPro" id="IPR007325">
    <property type="entry name" value="KFase/CYL"/>
</dbReference>
<dbReference type="RefSeq" id="WP_216568646.1">
    <property type="nucleotide sequence ID" value="NZ_JAHLOQ010000006.1"/>
</dbReference>